<dbReference type="Proteomes" id="UP001152888">
    <property type="component" value="Unassembled WGS sequence"/>
</dbReference>
<dbReference type="AlphaFoldDB" id="A0A9P0P3D2"/>
<name>A0A9P0P3D2_ACAOB</name>
<proteinExistence type="predicted"/>
<reference evidence="1" key="1">
    <citation type="submission" date="2022-03" db="EMBL/GenBank/DDBJ databases">
        <authorList>
            <person name="Sayadi A."/>
        </authorList>
    </citation>
    <scope>NUCLEOTIDE SEQUENCE</scope>
</reference>
<sequence length="145" mass="16277">METTCPSAQQKNYARYGLQESNDYVSEDGLKMLAKDDEKGGLSVSLLGRDQQLSNVTLLLGKGLKGVIVGLFNNTIHLPKIMKTVSYVEELVKMVLNPFRRVPILGLIIGILNFKISFGACLRDTILHYLTTFYKLENEMGKFMN</sequence>
<organism evidence="1 2">
    <name type="scientific">Acanthoscelides obtectus</name>
    <name type="common">Bean weevil</name>
    <name type="synonym">Bruchus obtectus</name>
    <dbReference type="NCBI Taxonomy" id="200917"/>
    <lineage>
        <taxon>Eukaryota</taxon>
        <taxon>Metazoa</taxon>
        <taxon>Ecdysozoa</taxon>
        <taxon>Arthropoda</taxon>
        <taxon>Hexapoda</taxon>
        <taxon>Insecta</taxon>
        <taxon>Pterygota</taxon>
        <taxon>Neoptera</taxon>
        <taxon>Endopterygota</taxon>
        <taxon>Coleoptera</taxon>
        <taxon>Polyphaga</taxon>
        <taxon>Cucujiformia</taxon>
        <taxon>Chrysomeloidea</taxon>
        <taxon>Chrysomelidae</taxon>
        <taxon>Bruchinae</taxon>
        <taxon>Bruchini</taxon>
        <taxon>Acanthoscelides</taxon>
    </lineage>
</organism>
<protein>
    <submittedName>
        <fullName evidence="1">Uncharacterized protein</fullName>
    </submittedName>
</protein>
<accession>A0A9P0P3D2</accession>
<gene>
    <name evidence="1" type="ORF">ACAOBT_LOCUS8379</name>
</gene>
<keyword evidence="2" id="KW-1185">Reference proteome</keyword>
<evidence type="ECO:0000313" key="1">
    <source>
        <dbReference type="EMBL" id="CAH1969372.1"/>
    </source>
</evidence>
<evidence type="ECO:0000313" key="2">
    <source>
        <dbReference type="Proteomes" id="UP001152888"/>
    </source>
</evidence>
<comment type="caution">
    <text evidence="1">The sequence shown here is derived from an EMBL/GenBank/DDBJ whole genome shotgun (WGS) entry which is preliminary data.</text>
</comment>
<dbReference type="EMBL" id="CAKOFQ010006764">
    <property type="protein sequence ID" value="CAH1969372.1"/>
    <property type="molecule type" value="Genomic_DNA"/>
</dbReference>